<dbReference type="InterPro" id="IPR019596">
    <property type="entry name" value="Phage_Mu_GpM_tail_tub"/>
</dbReference>
<evidence type="ECO:0000313" key="2">
    <source>
        <dbReference type="Proteomes" id="UP000076066"/>
    </source>
</evidence>
<sequence>MAKPIGGTCYFKVDGVQLELASDDVTIDIQATEKKGVVAGYYTESDCIPSIEGEFVVPRSFPMQKILRMDNGTITVELKSGLTASLSGAYLADRAPVEGGKGTIKMKFEGTRGEWL</sequence>
<dbReference type="STRING" id="1549855.AY555_02770"/>
<evidence type="ECO:0000313" key="1">
    <source>
        <dbReference type="EMBL" id="AMW34283.1"/>
    </source>
</evidence>
<dbReference type="AlphaFoldDB" id="A0A143DDC9"/>
<dbReference type="GeneID" id="53316074"/>
<dbReference type="Proteomes" id="UP000076066">
    <property type="component" value="Chromosome"/>
</dbReference>
<accession>A0A143DDC9</accession>
<dbReference type="KEGG" id="hjo:AY555_02770"/>
<reference evidence="1 2" key="1">
    <citation type="submission" date="2016-02" db="EMBL/GenBank/DDBJ databases">
        <title>Complete Genome of H5569, the type strain of the newly described species Haematospirillium jordaniae.</title>
        <authorList>
            <person name="Nicholson A.C."/>
            <person name="Humrighouse B.W."/>
            <person name="Loparov V."/>
            <person name="McQuiston J.R."/>
        </authorList>
    </citation>
    <scope>NUCLEOTIDE SEQUENCE [LARGE SCALE GENOMIC DNA]</scope>
    <source>
        <strain evidence="1 2">H5569</strain>
    </source>
</reference>
<gene>
    <name evidence="1" type="ORF">AY555_02770</name>
</gene>
<protein>
    <recommendedName>
        <fullName evidence="3">Phage tail protein</fullName>
    </recommendedName>
</protein>
<dbReference type="EMBL" id="CP014525">
    <property type="protein sequence ID" value="AMW34283.1"/>
    <property type="molecule type" value="Genomic_DNA"/>
</dbReference>
<dbReference type="RefSeq" id="WP_066133147.1">
    <property type="nucleotide sequence ID" value="NZ_CP014525.1"/>
</dbReference>
<keyword evidence="2" id="KW-1185">Reference proteome</keyword>
<dbReference type="Pfam" id="PF10618">
    <property type="entry name" value="Tail_tube"/>
    <property type="match status" value="1"/>
</dbReference>
<evidence type="ECO:0008006" key="3">
    <source>
        <dbReference type="Google" id="ProtNLM"/>
    </source>
</evidence>
<dbReference type="OrthoDB" id="5463544at2"/>
<name>A0A143DDC9_9PROT</name>
<organism evidence="1 2">
    <name type="scientific">Haematospirillum jordaniae</name>
    <dbReference type="NCBI Taxonomy" id="1549855"/>
    <lineage>
        <taxon>Bacteria</taxon>
        <taxon>Pseudomonadati</taxon>
        <taxon>Pseudomonadota</taxon>
        <taxon>Alphaproteobacteria</taxon>
        <taxon>Rhodospirillales</taxon>
        <taxon>Novispirillaceae</taxon>
        <taxon>Haematospirillum</taxon>
    </lineage>
</organism>
<proteinExistence type="predicted"/>